<protein>
    <submittedName>
        <fullName evidence="7">Uncharacterized protein</fullName>
    </submittedName>
</protein>
<evidence type="ECO:0000259" key="6">
    <source>
        <dbReference type="Pfam" id="PF23024"/>
    </source>
</evidence>
<feature type="non-terminal residue" evidence="7">
    <location>
        <position position="584"/>
    </location>
</feature>
<dbReference type="GO" id="GO:0071766">
    <property type="term" value="P:Actinobacterium-type cell wall biogenesis"/>
    <property type="evidence" value="ECO:0007669"/>
    <property type="project" value="UniProtKB-ARBA"/>
</dbReference>
<evidence type="ECO:0000256" key="1">
    <source>
        <dbReference type="ARBA" id="ARBA00006432"/>
    </source>
</evidence>
<dbReference type="PANTHER" id="PTHR22754:SF32">
    <property type="entry name" value="DISCO-INTERACTING PROTEIN 2"/>
    <property type="match status" value="1"/>
</dbReference>
<proteinExistence type="inferred from homology"/>
<evidence type="ECO:0000259" key="5">
    <source>
        <dbReference type="Pfam" id="PF00501"/>
    </source>
</evidence>
<organism evidence="7 8">
    <name type="scientific">Micromonospora craterilacus</name>
    <dbReference type="NCBI Taxonomy" id="1655439"/>
    <lineage>
        <taxon>Bacteria</taxon>
        <taxon>Bacillati</taxon>
        <taxon>Actinomycetota</taxon>
        <taxon>Actinomycetes</taxon>
        <taxon>Micromonosporales</taxon>
        <taxon>Micromonosporaceae</taxon>
        <taxon>Micromonospora</taxon>
    </lineage>
</organism>
<dbReference type="Proteomes" id="UP000248924">
    <property type="component" value="Unassembled WGS sequence"/>
</dbReference>
<dbReference type="OrthoDB" id="3671040at2"/>
<comment type="similarity">
    <text evidence="1">Belongs to the ATP-dependent AMP-binding enzyme family.</text>
</comment>
<feature type="domain" description="AMP-binding enzyme C-terminal" evidence="6">
    <location>
        <begin position="462"/>
        <end position="574"/>
    </location>
</feature>
<keyword evidence="4" id="KW-0443">Lipid metabolism</keyword>
<dbReference type="InterPro" id="IPR000873">
    <property type="entry name" value="AMP-dep_synth/lig_dom"/>
</dbReference>
<dbReference type="GO" id="GO:0006633">
    <property type="term" value="P:fatty acid biosynthetic process"/>
    <property type="evidence" value="ECO:0007669"/>
    <property type="project" value="TreeGrafter"/>
</dbReference>
<dbReference type="InterPro" id="IPR045851">
    <property type="entry name" value="AMP-bd_C_sf"/>
</dbReference>
<dbReference type="AlphaFoldDB" id="A0A2W2FF66"/>
<keyword evidence="8" id="KW-1185">Reference proteome</keyword>
<dbReference type="Gene3D" id="3.40.50.12780">
    <property type="entry name" value="N-terminal domain of ligase-like"/>
    <property type="match status" value="1"/>
</dbReference>
<dbReference type="Pfam" id="PF23024">
    <property type="entry name" value="AMP-dom_DIP2-like"/>
    <property type="match status" value="1"/>
</dbReference>
<gene>
    <name evidence="7" type="ORF">C1I95_00935</name>
</gene>
<dbReference type="SUPFAM" id="SSF56801">
    <property type="entry name" value="Acetyl-CoA synthetase-like"/>
    <property type="match status" value="1"/>
</dbReference>
<dbReference type="GO" id="GO:0070566">
    <property type="term" value="F:adenylyltransferase activity"/>
    <property type="evidence" value="ECO:0007669"/>
    <property type="project" value="TreeGrafter"/>
</dbReference>
<sequence>MSLPPPAPPYGLPTLVDVLRHRATAQPHRPAYCLLPDGEEETERLTFADIDARARAVAATLQHLAAGQDAAGTPPRALVAYPAEAGLDYMAAFLGCLYAGVIAVPCDAPTTRPGADRLGWIARDARPRFLLAPRPHPVDDGTGQPGIHLDVTEVPVAAADGWRRPELHSEALAFLQYTSGSTRQPQGVMVTHGNIMANERAIASSLINDEDSTFVGWLPLFHDMGMIANALQPLYLGALSVLMPPAAFLARPIRWLKAIDRYRAAVAGGPNFAYELCVSRTDDASRRRLDLSCWRGAYNGAEVVRETTMRRFTAAFAVSGFSAEAFFACYGLAEATLIVAGAPRNAPPRILDVDAAQVRAGRLIPATGAADSRRAASSGRPVADTTVTVVDPENRRAVADGTVGEIWIRGPGVAAGYWQDPAATAATFGATRADGPPGTHLRTGDLGALVDGELYVVGRRKDLIIVRGQNHHPTDLEWTVQSSHPALRPSCGAAFSDDPADDTDEQLVIVHEVNAENLSEEETTAVAAAIRQAIAARHGLHVHAVALARRGAVPKTSSGKVRRQACRDAYRAGWLPLLGHSLEA</sequence>
<dbReference type="GO" id="GO:0005886">
    <property type="term" value="C:plasma membrane"/>
    <property type="evidence" value="ECO:0007669"/>
    <property type="project" value="TreeGrafter"/>
</dbReference>
<name>A0A2W2FF66_9ACTN</name>
<dbReference type="FunFam" id="3.40.50.12780:FF:000013">
    <property type="entry name" value="Long-chain-fatty-acid--AMP ligase FadD32"/>
    <property type="match status" value="1"/>
</dbReference>
<dbReference type="InterPro" id="IPR042099">
    <property type="entry name" value="ANL_N_sf"/>
</dbReference>
<evidence type="ECO:0000313" key="7">
    <source>
        <dbReference type="EMBL" id="PZG24110.1"/>
    </source>
</evidence>
<feature type="domain" description="AMP-dependent synthetase/ligase" evidence="5">
    <location>
        <begin position="20"/>
        <end position="418"/>
    </location>
</feature>
<evidence type="ECO:0000256" key="4">
    <source>
        <dbReference type="ARBA" id="ARBA00023098"/>
    </source>
</evidence>
<evidence type="ECO:0000256" key="3">
    <source>
        <dbReference type="ARBA" id="ARBA00022832"/>
    </source>
</evidence>
<dbReference type="CDD" id="cd05931">
    <property type="entry name" value="FAAL"/>
    <property type="match status" value="1"/>
</dbReference>
<evidence type="ECO:0000313" key="8">
    <source>
        <dbReference type="Proteomes" id="UP000248924"/>
    </source>
</evidence>
<dbReference type="InterPro" id="IPR040097">
    <property type="entry name" value="FAAL/FAAC"/>
</dbReference>
<comment type="caution">
    <text evidence="7">The sequence shown here is derived from an EMBL/GenBank/DDBJ whole genome shotgun (WGS) entry which is preliminary data.</text>
</comment>
<evidence type="ECO:0000256" key="2">
    <source>
        <dbReference type="ARBA" id="ARBA00022598"/>
    </source>
</evidence>
<dbReference type="InterPro" id="IPR025110">
    <property type="entry name" value="AMP-bd_C"/>
</dbReference>
<accession>A0A2W2FF66</accession>
<keyword evidence="3" id="KW-0276">Fatty acid metabolism</keyword>
<dbReference type="EMBL" id="POTY01000003">
    <property type="protein sequence ID" value="PZG24110.1"/>
    <property type="molecule type" value="Genomic_DNA"/>
</dbReference>
<dbReference type="RefSeq" id="WP_111211816.1">
    <property type="nucleotide sequence ID" value="NZ_POTY01000003.1"/>
</dbReference>
<dbReference type="PANTHER" id="PTHR22754">
    <property type="entry name" value="DISCO-INTERACTING PROTEIN 2 DIP2 -RELATED"/>
    <property type="match status" value="1"/>
</dbReference>
<dbReference type="GO" id="GO:0016874">
    <property type="term" value="F:ligase activity"/>
    <property type="evidence" value="ECO:0007669"/>
    <property type="project" value="UniProtKB-KW"/>
</dbReference>
<reference evidence="7 8" key="1">
    <citation type="submission" date="2018-01" db="EMBL/GenBank/DDBJ databases">
        <title>Draft genome sequence of Jishengella sp. NA12.</title>
        <authorList>
            <person name="Sahin N."/>
            <person name="Ay H."/>
            <person name="Saygin H."/>
        </authorList>
    </citation>
    <scope>NUCLEOTIDE SEQUENCE [LARGE SCALE GENOMIC DNA]</scope>
    <source>
        <strain evidence="7 8">NA12</strain>
    </source>
</reference>
<dbReference type="Gene3D" id="3.30.300.30">
    <property type="match status" value="1"/>
</dbReference>
<dbReference type="Pfam" id="PF00501">
    <property type="entry name" value="AMP-binding"/>
    <property type="match status" value="1"/>
</dbReference>
<keyword evidence="2" id="KW-0436">Ligase</keyword>